<keyword evidence="1" id="KW-0732">Signal</keyword>
<protein>
    <recommendedName>
        <fullName evidence="2">PepSY domain-containing protein</fullName>
    </recommendedName>
</protein>
<comment type="caution">
    <text evidence="3">The sequence shown here is derived from an EMBL/GenBank/DDBJ whole genome shotgun (WGS) entry which is preliminary data.</text>
</comment>
<evidence type="ECO:0000313" key="3">
    <source>
        <dbReference type="EMBL" id="KSV59272.1"/>
    </source>
</evidence>
<dbReference type="OrthoDB" id="9780101at2"/>
<reference evidence="3 4" key="1">
    <citation type="submission" date="2015-11" db="EMBL/GenBank/DDBJ databases">
        <title>Butyribacter intestini gen. nov., sp. nov., a butyric acid-producing bacterium of the family Lachnospiraceae isolated from the human faeces.</title>
        <authorList>
            <person name="Zou Y."/>
            <person name="Xue W."/>
            <person name="Luo G."/>
            <person name="Lv M."/>
        </authorList>
    </citation>
    <scope>NUCLEOTIDE SEQUENCE [LARGE SCALE GENOMIC DNA]</scope>
    <source>
        <strain evidence="3 4">ACET-33324</strain>
    </source>
</reference>
<dbReference type="InterPro" id="IPR025711">
    <property type="entry name" value="PepSY"/>
</dbReference>
<feature type="domain" description="PepSY" evidence="2">
    <location>
        <begin position="132"/>
        <end position="192"/>
    </location>
</feature>
<dbReference type="Proteomes" id="UP000054874">
    <property type="component" value="Unassembled WGS sequence"/>
</dbReference>
<evidence type="ECO:0000256" key="1">
    <source>
        <dbReference type="SAM" id="SignalP"/>
    </source>
</evidence>
<sequence length="199" mass="22020">MKNRNKKVVTGVLLAMALFASTAAFHGEASAAPVDAKSMATESNASSKTTNKKKVIGTSAAKKKALSDASLKAADVTFTKAKLKTDDGIRYYDIEFYTSSAEYEYEVHAYTGKILEKDVEKVKKTTSKKSYIGVSKAKEIALKDAGLTASKVDFVKAKLDKDDGRRVYEVEFYQGNMEYDYTIDAYTGEILEWDTEYDD</sequence>
<feature type="chain" id="PRO_5038412127" description="PepSY domain-containing protein" evidence="1">
    <location>
        <begin position="27"/>
        <end position="199"/>
    </location>
</feature>
<organism evidence="3 4">
    <name type="scientific">Acetivibrio ethanolgignens</name>
    <dbReference type="NCBI Taxonomy" id="290052"/>
    <lineage>
        <taxon>Bacteria</taxon>
        <taxon>Bacillati</taxon>
        <taxon>Bacillota</taxon>
        <taxon>Clostridia</taxon>
        <taxon>Eubacteriales</taxon>
        <taxon>Oscillospiraceae</taxon>
        <taxon>Acetivibrio</taxon>
    </lineage>
</organism>
<dbReference type="Gene3D" id="3.10.450.40">
    <property type="match status" value="2"/>
</dbReference>
<feature type="signal peptide" evidence="1">
    <location>
        <begin position="1"/>
        <end position="26"/>
    </location>
</feature>
<evidence type="ECO:0000313" key="4">
    <source>
        <dbReference type="Proteomes" id="UP000054874"/>
    </source>
</evidence>
<dbReference type="STRING" id="290052.ASU35_09745"/>
<dbReference type="RefSeq" id="WP_058352502.1">
    <property type="nucleotide sequence ID" value="NZ_CABMMD010000149.1"/>
</dbReference>
<feature type="domain" description="PepSY" evidence="2">
    <location>
        <begin position="61"/>
        <end position="117"/>
    </location>
</feature>
<gene>
    <name evidence="3" type="ORF">ASU35_09745</name>
</gene>
<evidence type="ECO:0000259" key="2">
    <source>
        <dbReference type="Pfam" id="PF03413"/>
    </source>
</evidence>
<proteinExistence type="predicted"/>
<dbReference type="Pfam" id="PF03413">
    <property type="entry name" value="PepSY"/>
    <property type="match status" value="2"/>
</dbReference>
<accession>A0A0V8QF89</accession>
<dbReference type="EMBL" id="LNAM01000149">
    <property type="protein sequence ID" value="KSV59272.1"/>
    <property type="molecule type" value="Genomic_DNA"/>
</dbReference>
<dbReference type="AlphaFoldDB" id="A0A0V8QF89"/>
<name>A0A0V8QF89_9FIRM</name>
<keyword evidence="4" id="KW-1185">Reference proteome</keyword>